<dbReference type="SUPFAM" id="SSF51905">
    <property type="entry name" value="FAD/NAD(P)-binding domain"/>
    <property type="match status" value="1"/>
</dbReference>
<feature type="binding site" evidence="3">
    <location>
        <begin position="30"/>
        <end position="31"/>
    </location>
    <ligand>
        <name>FAD</name>
        <dbReference type="ChEBI" id="CHEBI:57692"/>
    </ligand>
</feature>
<dbReference type="InterPro" id="IPR002937">
    <property type="entry name" value="Amino_oxidase"/>
</dbReference>
<dbReference type="PRINTS" id="PR00757">
    <property type="entry name" value="AMINEOXDASEF"/>
</dbReference>
<dbReference type="OrthoDB" id="9767561at2"/>
<feature type="binding site" evidence="3">
    <location>
        <position position="224"/>
    </location>
    <ligand>
        <name>FAD</name>
        <dbReference type="ChEBI" id="CHEBI:57692"/>
    </ligand>
</feature>
<dbReference type="InterPro" id="IPR036188">
    <property type="entry name" value="FAD/NAD-bd_sf"/>
</dbReference>
<feature type="binding site" evidence="3">
    <location>
        <position position="11"/>
    </location>
    <ligand>
        <name>FAD</name>
        <dbReference type="ChEBI" id="CHEBI:57692"/>
    </ligand>
</feature>
<keyword evidence="2" id="KW-0560">Oxidoreductase</keyword>
<name>A0A4R1B926_9ACTN</name>
<dbReference type="GO" id="GO:0016491">
    <property type="term" value="F:oxidoreductase activity"/>
    <property type="evidence" value="ECO:0007669"/>
    <property type="project" value="UniProtKB-KW"/>
</dbReference>
<protein>
    <submittedName>
        <fullName evidence="5">FAD-dependent oxidoreductase</fullName>
    </submittedName>
</protein>
<sequence length="415" mass="44835">MKIFVIGAGVSGLTCAKVLTEQGLEVEVFEASDGVGGRVRTDEREGFLLDRGFQVLFTAYPLVRRHLDLRGLELRVFDPGAIICRGREKSVLADPFRDPVSFLPSALSTAATLRDKLSTLGLAARELRGGAVAAGEEDGGLDTTTREYLRRLGFSERYIGSFFRPFYGGIFLDRSLSTSARVFRFTFRMLAAGRAAVPARGMGRIPQQLAARLPEGTIHLMSPVEGLLEDGGRIRGVRVNGREREADAVVLATDAPAAGRLVGVKVPGGAVGEVCVYYATNGLGAGKKILLNASEGAFINNAAEMSKVSEEYAPRGRHLLSAVAPGVHDGLSDEEIYRRGIEEISRWFPEARLEPLTLYRIPYCQFAQPPGFRTALPKTRTRTPGLFLAGEYTVDSSINGAMLAGERAAREVLAG</sequence>
<organism evidence="5 6">
    <name type="scientific">Rubrobacter taiwanensis</name>
    <dbReference type="NCBI Taxonomy" id="185139"/>
    <lineage>
        <taxon>Bacteria</taxon>
        <taxon>Bacillati</taxon>
        <taxon>Actinomycetota</taxon>
        <taxon>Rubrobacteria</taxon>
        <taxon>Rubrobacterales</taxon>
        <taxon>Rubrobacteraceae</taxon>
        <taxon>Rubrobacter</taxon>
    </lineage>
</organism>
<evidence type="ECO:0000313" key="6">
    <source>
        <dbReference type="Proteomes" id="UP000295244"/>
    </source>
</evidence>
<evidence type="ECO:0000256" key="2">
    <source>
        <dbReference type="ARBA" id="ARBA00023002"/>
    </source>
</evidence>
<gene>
    <name evidence="5" type="ORF">E0L93_15160</name>
</gene>
<evidence type="ECO:0000259" key="4">
    <source>
        <dbReference type="Pfam" id="PF01593"/>
    </source>
</evidence>
<dbReference type="Proteomes" id="UP000295244">
    <property type="component" value="Unassembled WGS sequence"/>
</dbReference>
<comment type="caution">
    <text evidence="5">The sequence shown here is derived from an EMBL/GenBank/DDBJ whole genome shotgun (WGS) entry which is preliminary data.</text>
</comment>
<dbReference type="EMBL" id="SKBU01000042">
    <property type="protein sequence ID" value="TCJ13043.1"/>
    <property type="molecule type" value="Genomic_DNA"/>
</dbReference>
<dbReference type="Gene3D" id="3.50.50.60">
    <property type="entry name" value="FAD/NAD(P)-binding domain"/>
    <property type="match status" value="1"/>
</dbReference>
<dbReference type="PANTHER" id="PTHR42841">
    <property type="entry name" value="AMINE OXIDASE"/>
    <property type="match status" value="1"/>
</dbReference>
<proteinExistence type="predicted"/>
<dbReference type="InterPro" id="IPR001613">
    <property type="entry name" value="Flavin_amine_oxidase"/>
</dbReference>
<dbReference type="RefSeq" id="WP_132692928.1">
    <property type="nucleotide sequence ID" value="NZ_SKBU01000042.1"/>
</dbReference>
<reference evidence="5 6" key="1">
    <citation type="submission" date="2019-03" db="EMBL/GenBank/DDBJ databases">
        <title>Whole genome sequence of a novel Rubrobacter taiwanensis strain, isolated from Yellowstone National Park.</title>
        <authorList>
            <person name="Freed S."/>
            <person name="Ramaley R.F."/>
            <person name="Kyndt J.A."/>
        </authorList>
    </citation>
    <scope>NUCLEOTIDE SEQUENCE [LARGE SCALE GENOMIC DNA]</scope>
    <source>
        <strain evidence="5 6">Yellowstone</strain>
    </source>
</reference>
<evidence type="ECO:0000256" key="1">
    <source>
        <dbReference type="ARBA" id="ARBA00001974"/>
    </source>
</evidence>
<feature type="domain" description="Amine oxidase" evidence="4">
    <location>
        <begin position="10"/>
        <end position="413"/>
    </location>
</feature>
<dbReference type="AlphaFoldDB" id="A0A4R1B926"/>
<evidence type="ECO:0000256" key="3">
    <source>
        <dbReference type="PIRSR" id="PIRSR601613-1"/>
    </source>
</evidence>
<comment type="cofactor">
    <cofactor evidence="1">
        <name>FAD</name>
        <dbReference type="ChEBI" id="CHEBI:57692"/>
    </cofactor>
</comment>
<dbReference type="Pfam" id="PF01593">
    <property type="entry name" value="Amino_oxidase"/>
    <property type="match status" value="1"/>
</dbReference>
<evidence type="ECO:0000313" key="5">
    <source>
        <dbReference type="EMBL" id="TCJ13043.1"/>
    </source>
</evidence>
<keyword evidence="6" id="KW-1185">Reference proteome</keyword>
<accession>A0A4R1B926</accession>